<name>A0AAN6URW8_9PEZI</name>
<evidence type="ECO:0000256" key="1">
    <source>
        <dbReference type="SAM" id="MobiDB-lite"/>
    </source>
</evidence>
<comment type="caution">
    <text evidence="2">The sequence shown here is derived from an EMBL/GenBank/DDBJ whole genome shotgun (WGS) entry which is preliminary data.</text>
</comment>
<reference evidence="2" key="2">
    <citation type="submission" date="2023-05" db="EMBL/GenBank/DDBJ databases">
        <authorList>
            <consortium name="Lawrence Berkeley National Laboratory"/>
            <person name="Steindorff A."/>
            <person name="Hensen N."/>
            <person name="Bonometti L."/>
            <person name="Westerberg I."/>
            <person name="Brannstrom I.O."/>
            <person name="Guillou S."/>
            <person name="Cros-Aarteil S."/>
            <person name="Calhoun S."/>
            <person name="Haridas S."/>
            <person name="Kuo A."/>
            <person name="Mondo S."/>
            <person name="Pangilinan J."/>
            <person name="Riley R."/>
            <person name="Labutti K."/>
            <person name="Andreopoulos B."/>
            <person name="Lipzen A."/>
            <person name="Chen C."/>
            <person name="Yanf M."/>
            <person name="Daum C."/>
            <person name="Ng V."/>
            <person name="Clum A."/>
            <person name="Ohm R."/>
            <person name="Martin F."/>
            <person name="Silar P."/>
            <person name="Natvig D."/>
            <person name="Lalanne C."/>
            <person name="Gautier V."/>
            <person name="Ament-Velasquez S.L."/>
            <person name="Kruys A."/>
            <person name="Hutchinson M.I."/>
            <person name="Powell A.J."/>
            <person name="Barry K."/>
            <person name="Miller A.N."/>
            <person name="Grigoriev I.V."/>
            <person name="Debuchy R."/>
            <person name="Gladieux P."/>
            <person name="Thoren M.H."/>
            <person name="Johannesson H."/>
        </authorList>
    </citation>
    <scope>NUCLEOTIDE SEQUENCE</scope>
    <source>
        <strain evidence="2">CBS 123565</strain>
    </source>
</reference>
<sequence length="171" mass="18270">MDGPARPSVVNRARINQQPLQRGPAMPTTPTPGCLQSCQPTPTPLPPPPTDHLFRHGGTRQEEVSMQLRQPQAISRCNIPPRRRDDQEPTNTAADRAPSSPPPSKQPDHGPLRTGGGGGKNDPPSPSPAGEPGCCFPQTRQPPGPACATAHRDTHRICMFGRRAPAVLFPA</sequence>
<accession>A0AAN6URW8</accession>
<feature type="compositionally biased region" description="Pro residues" evidence="1">
    <location>
        <begin position="41"/>
        <end position="50"/>
    </location>
</feature>
<dbReference type="EMBL" id="MU853402">
    <property type="protein sequence ID" value="KAK4138087.1"/>
    <property type="molecule type" value="Genomic_DNA"/>
</dbReference>
<keyword evidence="3" id="KW-1185">Reference proteome</keyword>
<evidence type="ECO:0000313" key="3">
    <source>
        <dbReference type="Proteomes" id="UP001304895"/>
    </source>
</evidence>
<gene>
    <name evidence="2" type="ORF">BT67DRAFT_131202</name>
</gene>
<reference evidence="2" key="1">
    <citation type="journal article" date="2023" name="Mol. Phylogenet. Evol.">
        <title>Genome-scale phylogeny and comparative genomics of the fungal order Sordariales.</title>
        <authorList>
            <person name="Hensen N."/>
            <person name="Bonometti L."/>
            <person name="Westerberg I."/>
            <person name="Brannstrom I.O."/>
            <person name="Guillou S."/>
            <person name="Cros-Aarteil S."/>
            <person name="Calhoun S."/>
            <person name="Haridas S."/>
            <person name="Kuo A."/>
            <person name="Mondo S."/>
            <person name="Pangilinan J."/>
            <person name="Riley R."/>
            <person name="LaButti K."/>
            <person name="Andreopoulos B."/>
            <person name="Lipzen A."/>
            <person name="Chen C."/>
            <person name="Yan M."/>
            <person name="Daum C."/>
            <person name="Ng V."/>
            <person name="Clum A."/>
            <person name="Steindorff A."/>
            <person name="Ohm R.A."/>
            <person name="Martin F."/>
            <person name="Silar P."/>
            <person name="Natvig D.O."/>
            <person name="Lalanne C."/>
            <person name="Gautier V."/>
            <person name="Ament-Velasquez S.L."/>
            <person name="Kruys A."/>
            <person name="Hutchinson M.I."/>
            <person name="Powell A.J."/>
            <person name="Barry K."/>
            <person name="Miller A.N."/>
            <person name="Grigoriev I.V."/>
            <person name="Debuchy R."/>
            <person name="Gladieux P."/>
            <person name="Hiltunen Thoren M."/>
            <person name="Johannesson H."/>
        </authorList>
    </citation>
    <scope>NUCLEOTIDE SEQUENCE</scope>
    <source>
        <strain evidence="2">CBS 123565</strain>
    </source>
</reference>
<feature type="region of interest" description="Disordered" evidence="1">
    <location>
        <begin position="1"/>
        <end position="151"/>
    </location>
</feature>
<dbReference type="Proteomes" id="UP001304895">
    <property type="component" value="Unassembled WGS sequence"/>
</dbReference>
<dbReference type="AlphaFoldDB" id="A0AAN6URW8"/>
<organism evidence="2 3">
    <name type="scientific">Trichocladium antarcticum</name>
    <dbReference type="NCBI Taxonomy" id="1450529"/>
    <lineage>
        <taxon>Eukaryota</taxon>
        <taxon>Fungi</taxon>
        <taxon>Dikarya</taxon>
        <taxon>Ascomycota</taxon>
        <taxon>Pezizomycotina</taxon>
        <taxon>Sordariomycetes</taxon>
        <taxon>Sordariomycetidae</taxon>
        <taxon>Sordariales</taxon>
        <taxon>Chaetomiaceae</taxon>
        <taxon>Trichocladium</taxon>
    </lineage>
</organism>
<protein>
    <submittedName>
        <fullName evidence="2">Uncharacterized protein</fullName>
    </submittedName>
</protein>
<evidence type="ECO:0000313" key="2">
    <source>
        <dbReference type="EMBL" id="KAK4138087.1"/>
    </source>
</evidence>
<proteinExistence type="predicted"/>